<dbReference type="Pfam" id="PF01380">
    <property type="entry name" value="SIS"/>
    <property type="match status" value="1"/>
</dbReference>
<evidence type="ECO:0000313" key="2">
    <source>
        <dbReference type="EMBL" id="MSA90645.1"/>
    </source>
</evidence>
<dbReference type="InterPro" id="IPR024713">
    <property type="entry name" value="Fructosamine_deglycase_FrlB"/>
</dbReference>
<dbReference type="EMBL" id="WKPI01000033">
    <property type="protein sequence ID" value="MSC34375.1"/>
    <property type="molecule type" value="Genomic_DNA"/>
</dbReference>
<comment type="caution">
    <text evidence="2">The sequence shown here is derived from an EMBL/GenBank/DDBJ whole genome shotgun (WGS) entry which is preliminary data.</text>
</comment>
<name>A0A6N7SAI8_9FIRM</name>
<dbReference type="GO" id="GO:0006487">
    <property type="term" value="P:protein N-linked glycosylation"/>
    <property type="evidence" value="ECO:0007669"/>
    <property type="project" value="TreeGrafter"/>
</dbReference>
<evidence type="ECO:0000313" key="5">
    <source>
        <dbReference type="Proteomes" id="UP000480929"/>
    </source>
</evidence>
<evidence type="ECO:0000313" key="4">
    <source>
        <dbReference type="Proteomes" id="UP000433575"/>
    </source>
</evidence>
<dbReference type="PROSITE" id="PS51464">
    <property type="entry name" value="SIS"/>
    <property type="match status" value="1"/>
</dbReference>
<dbReference type="PANTHER" id="PTHR10937">
    <property type="entry name" value="GLUCOSAMINE--FRUCTOSE-6-PHOSPHATE AMINOTRANSFERASE, ISOMERIZING"/>
    <property type="match status" value="1"/>
</dbReference>
<dbReference type="PIRSF" id="PIRSF009290">
    <property type="entry name" value="FrlB"/>
    <property type="match status" value="1"/>
</dbReference>
<dbReference type="PANTHER" id="PTHR10937:SF14">
    <property type="entry name" value="FRUCTOSELYSINE 6-PHOSPHATE DEGLYCASE"/>
    <property type="match status" value="1"/>
</dbReference>
<dbReference type="OrthoDB" id="9782098at2"/>
<reference evidence="4 5" key="1">
    <citation type="journal article" date="2019" name="Nat. Med.">
        <title>A library of human gut bacterial isolates paired with longitudinal multiomics data enables mechanistic microbiome research.</title>
        <authorList>
            <person name="Poyet M."/>
            <person name="Groussin M."/>
            <person name="Gibbons S.M."/>
            <person name="Avila-Pacheco J."/>
            <person name="Jiang X."/>
            <person name="Kearney S.M."/>
            <person name="Perrotta A.R."/>
            <person name="Berdy B."/>
            <person name="Zhao S."/>
            <person name="Lieberman T.D."/>
            <person name="Swanson P.K."/>
            <person name="Smith M."/>
            <person name="Roesemann S."/>
            <person name="Alexander J.E."/>
            <person name="Rich S.A."/>
            <person name="Livny J."/>
            <person name="Vlamakis H."/>
            <person name="Clish C."/>
            <person name="Bullock K."/>
            <person name="Deik A."/>
            <person name="Scott J."/>
            <person name="Pierce K.A."/>
            <person name="Xavier R.J."/>
            <person name="Alm E.J."/>
        </authorList>
    </citation>
    <scope>NUCLEOTIDE SEQUENCE [LARGE SCALE GENOMIC DNA]</scope>
    <source>
        <strain evidence="2 4">BIOML-A4</strain>
        <strain evidence="3 5">BIOML-A5</strain>
    </source>
</reference>
<organism evidence="2 4">
    <name type="scientific">Holdemania massiliensis</name>
    <dbReference type="NCBI Taxonomy" id="1468449"/>
    <lineage>
        <taxon>Bacteria</taxon>
        <taxon>Bacillati</taxon>
        <taxon>Bacillota</taxon>
        <taxon>Erysipelotrichia</taxon>
        <taxon>Erysipelotrichales</taxon>
        <taxon>Erysipelotrichaceae</taxon>
        <taxon>Holdemania</taxon>
    </lineage>
</organism>
<accession>A0A6N7SAI8</accession>
<gene>
    <name evidence="3" type="ORF">GKD88_14715</name>
    <name evidence="2" type="ORF">GKE08_15045</name>
</gene>
<dbReference type="GO" id="GO:0006002">
    <property type="term" value="P:fructose 6-phosphate metabolic process"/>
    <property type="evidence" value="ECO:0007669"/>
    <property type="project" value="TreeGrafter"/>
</dbReference>
<protein>
    <submittedName>
        <fullName evidence="2">SIS domain-containing protein</fullName>
    </submittedName>
</protein>
<dbReference type="EMBL" id="WKPJ01000031">
    <property type="protein sequence ID" value="MSA90645.1"/>
    <property type="molecule type" value="Genomic_DNA"/>
</dbReference>
<dbReference type="Proteomes" id="UP000433575">
    <property type="component" value="Unassembled WGS sequence"/>
</dbReference>
<dbReference type="AlphaFoldDB" id="A0A6N7SAI8"/>
<evidence type="ECO:0000259" key="1">
    <source>
        <dbReference type="PROSITE" id="PS51464"/>
    </source>
</evidence>
<dbReference type="InterPro" id="IPR001347">
    <property type="entry name" value="SIS_dom"/>
</dbReference>
<dbReference type="GO" id="GO:0097367">
    <property type="term" value="F:carbohydrate derivative binding"/>
    <property type="evidence" value="ECO:0007669"/>
    <property type="project" value="InterPro"/>
</dbReference>
<dbReference type="Gene3D" id="3.40.50.10490">
    <property type="entry name" value="Glucose-6-phosphate isomerase like protein, domain 1"/>
    <property type="match status" value="2"/>
</dbReference>
<keyword evidence="5" id="KW-1185">Reference proteome</keyword>
<proteinExistence type="predicted"/>
<dbReference type="GO" id="GO:0006047">
    <property type="term" value="P:UDP-N-acetylglucosamine metabolic process"/>
    <property type="evidence" value="ECO:0007669"/>
    <property type="project" value="TreeGrafter"/>
</dbReference>
<dbReference type="SUPFAM" id="SSF53697">
    <property type="entry name" value="SIS domain"/>
    <property type="match status" value="1"/>
</dbReference>
<dbReference type="GO" id="GO:0004360">
    <property type="term" value="F:glutamine-fructose-6-phosphate transaminase (isomerizing) activity"/>
    <property type="evidence" value="ECO:0007669"/>
    <property type="project" value="TreeGrafter"/>
</dbReference>
<dbReference type="Proteomes" id="UP000480929">
    <property type="component" value="Unassembled WGS sequence"/>
</dbReference>
<dbReference type="InterPro" id="IPR046348">
    <property type="entry name" value="SIS_dom_sf"/>
</dbReference>
<evidence type="ECO:0000313" key="3">
    <source>
        <dbReference type="EMBL" id="MSC34375.1"/>
    </source>
</evidence>
<feature type="domain" description="SIS" evidence="1">
    <location>
        <begin position="33"/>
        <end position="165"/>
    </location>
</feature>
<sequence length="341" mass="38860">MGRRLINMIKFEKDEYLKMGAMVVSKRPELEAIAEKLHQRGYSNLFLTGVGGTTAEFTSMKKVVENHSSIPVYCVNAAELMLEGHKQLIRNSIVITGSKSGDTKETVAVVKWCKERGIETVAITKAETPLAEIADHVCLIDSSGVENTYLSFYYILLKLAELRGEFPDYAQFASEMEHVHEGLVQVKEKFEPVAAKIAKQYHKEEYQMWVGSGTVWGDVYMFTMCILEEMQWKRTKAVSSPEFFHGSLELVDEDTLVILVKGVDACRPLDERVEKFLNQYAEKKVIIDLSNYLIPGVDAKFADICSPMVFETITTGRLAAHWEHHTGHSLAFRRYYRQFDY</sequence>